<reference evidence="8 9" key="1">
    <citation type="submission" date="2009-01" db="EMBL/GenBank/DDBJ databases">
        <title>Complete sequence of Clostridium cellulolyticum H10.</title>
        <authorList>
            <consortium name="US DOE Joint Genome Institute"/>
            <person name="Lucas S."/>
            <person name="Copeland A."/>
            <person name="Lapidus A."/>
            <person name="Glavina del Rio T."/>
            <person name="Dalin E."/>
            <person name="Tice H."/>
            <person name="Bruce D."/>
            <person name="Goodwin L."/>
            <person name="Pitluck S."/>
            <person name="Chertkov O."/>
            <person name="Saunders E."/>
            <person name="Brettin T."/>
            <person name="Detter J.C."/>
            <person name="Han C."/>
            <person name="Larimer F."/>
            <person name="Land M."/>
            <person name="Hauser L."/>
            <person name="Kyrpides N."/>
            <person name="Ivanova N."/>
            <person name="Zhou J."/>
            <person name="Richardson P."/>
        </authorList>
    </citation>
    <scope>NUCLEOTIDE SEQUENCE [LARGE SCALE GENOMIC DNA]</scope>
    <source>
        <strain evidence="9">ATCC 35319 / DSM 5812 / JCM 6584 / H10</strain>
    </source>
</reference>
<dbReference type="GO" id="GO:0008234">
    <property type="term" value="F:cysteine-type peptidase activity"/>
    <property type="evidence" value="ECO:0007669"/>
    <property type="project" value="UniProtKB-KW"/>
</dbReference>
<dbReference type="HOGENOM" id="CLU_016043_13_4_9"/>
<keyword evidence="3" id="KW-0378">Hydrolase</keyword>
<feature type="chain" id="PRO_5002871420" evidence="5">
    <location>
        <begin position="28"/>
        <end position="298"/>
    </location>
</feature>
<dbReference type="RefSeq" id="WP_015924292.1">
    <property type="nucleotide sequence ID" value="NC_011898.1"/>
</dbReference>
<dbReference type="Gene3D" id="2.30.30.40">
    <property type="entry name" value="SH3 Domains"/>
    <property type="match status" value="2"/>
</dbReference>
<dbReference type="Gene3D" id="3.90.1720.10">
    <property type="entry name" value="endopeptidase domain like (from Nostoc punctiforme)"/>
    <property type="match status" value="1"/>
</dbReference>
<dbReference type="InterPro" id="IPR000064">
    <property type="entry name" value="NLP_P60_dom"/>
</dbReference>
<dbReference type="PROSITE" id="PS51781">
    <property type="entry name" value="SH3B"/>
    <property type="match status" value="1"/>
</dbReference>
<dbReference type="PROSITE" id="PS51935">
    <property type="entry name" value="NLPC_P60"/>
    <property type="match status" value="1"/>
</dbReference>
<keyword evidence="9" id="KW-1185">Reference proteome</keyword>
<name>B8I7W8_RUMCH</name>
<evidence type="ECO:0000313" key="8">
    <source>
        <dbReference type="EMBL" id="ACL75125.1"/>
    </source>
</evidence>
<evidence type="ECO:0000256" key="2">
    <source>
        <dbReference type="ARBA" id="ARBA00022670"/>
    </source>
</evidence>
<dbReference type="SUPFAM" id="SSF50044">
    <property type="entry name" value="SH3-domain"/>
    <property type="match status" value="1"/>
</dbReference>
<dbReference type="STRING" id="394503.Ccel_0747"/>
<evidence type="ECO:0000256" key="4">
    <source>
        <dbReference type="ARBA" id="ARBA00022807"/>
    </source>
</evidence>
<dbReference type="PANTHER" id="PTHR47053:SF1">
    <property type="entry name" value="MUREIN DD-ENDOPEPTIDASE MEPH-RELATED"/>
    <property type="match status" value="1"/>
</dbReference>
<evidence type="ECO:0000259" key="6">
    <source>
        <dbReference type="PROSITE" id="PS51781"/>
    </source>
</evidence>
<organism evidence="8 9">
    <name type="scientific">Ruminiclostridium cellulolyticum (strain ATCC 35319 / DSM 5812 / JCM 6584 / H10)</name>
    <name type="common">Clostridium cellulolyticum</name>
    <dbReference type="NCBI Taxonomy" id="394503"/>
    <lineage>
        <taxon>Bacteria</taxon>
        <taxon>Bacillati</taxon>
        <taxon>Bacillota</taxon>
        <taxon>Clostridia</taxon>
        <taxon>Eubacteriales</taxon>
        <taxon>Oscillospiraceae</taxon>
        <taxon>Ruminiclostridium</taxon>
    </lineage>
</organism>
<sequence precursor="true">MVQKINKVLVGCFIVLFLAFASTAVMAASMPAKITGTNVKMRKAPTTASVIVTKLTNAKVTVTDHSKGWYKVSYNKKTGWVNGNYVRLQSTKGIINANGVNFRKSSGTNSKVISSLKKNTSLQILDITKGWNKVKIGSKVGYVSSKFVNISAASEKTSRSGNVVAFTAGNDDGSINSKIIEYARNFEGVRYSYGGANPQTGFDCSGFVGYVYKKFDVKLNRSAQGMYSNGVKVSKTQLKPGDILFFDASSRKAAGQIDHAGIYIGGNTFIHASSSNGKVRVQKLSEYRGTYIGAKRVV</sequence>
<feature type="signal peptide" evidence="5">
    <location>
        <begin position="1"/>
        <end position="27"/>
    </location>
</feature>
<protein>
    <submittedName>
        <fullName evidence="8">NLP/P60 protein</fullName>
    </submittedName>
</protein>
<dbReference type="InterPro" id="IPR036028">
    <property type="entry name" value="SH3-like_dom_sf"/>
</dbReference>
<evidence type="ECO:0000256" key="3">
    <source>
        <dbReference type="ARBA" id="ARBA00022801"/>
    </source>
</evidence>
<dbReference type="eggNOG" id="COG0791">
    <property type="taxonomic scope" value="Bacteria"/>
</dbReference>
<gene>
    <name evidence="8" type="ordered locus">Ccel_0747</name>
</gene>
<keyword evidence="5" id="KW-0732">Signal</keyword>
<dbReference type="SMART" id="SM00287">
    <property type="entry name" value="SH3b"/>
    <property type="match status" value="2"/>
</dbReference>
<accession>B8I7W8</accession>
<dbReference type="OrthoDB" id="9808890at2"/>
<dbReference type="GO" id="GO:0006508">
    <property type="term" value="P:proteolysis"/>
    <property type="evidence" value="ECO:0007669"/>
    <property type="project" value="UniProtKB-KW"/>
</dbReference>
<dbReference type="Pfam" id="PF00877">
    <property type="entry name" value="NLPC_P60"/>
    <property type="match status" value="1"/>
</dbReference>
<evidence type="ECO:0000313" key="9">
    <source>
        <dbReference type="Proteomes" id="UP000001349"/>
    </source>
</evidence>
<keyword evidence="4" id="KW-0788">Thiol protease</keyword>
<evidence type="ECO:0000259" key="7">
    <source>
        <dbReference type="PROSITE" id="PS51935"/>
    </source>
</evidence>
<dbReference type="KEGG" id="cce:Ccel_0747"/>
<feature type="domain" description="NlpC/P60" evidence="7">
    <location>
        <begin position="173"/>
        <end position="298"/>
    </location>
</feature>
<evidence type="ECO:0000256" key="1">
    <source>
        <dbReference type="ARBA" id="ARBA00007074"/>
    </source>
</evidence>
<dbReference type="InterPro" id="IPR051202">
    <property type="entry name" value="Peptidase_C40"/>
</dbReference>
<dbReference type="AlphaFoldDB" id="B8I7W8"/>
<dbReference type="PANTHER" id="PTHR47053">
    <property type="entry name" value="MUREIN DD-ENDOPEPTIDASE MEPH-RELATED"/>
    <property type="match status" value="1"/>
</dbReference>
<feature type="domain" description="SH3b" evidence="6">
    <location>
        <begin position="90"/>
        <end position="152"/>
    </location>
</feature>
<dbReference type="MEROPS" id="C40.006"/>
<evidence type="ECO:0000256" key="5">
    <source>
        <dbReference type="SAM" id="SignalP"/>
    </source>
</evidence>
<dbReference type="Proteomes" id="UP000001349">
    <property type="component" value="Chromosome"/>
</dbReference>
<proteinExistence type="inferred from homology"/>
<dbReference type="SUPFAM" id="SSF54001">
    <property type="entry name" value="Cysteine proteinases"/>
    <property type="match status" value="1"/>
</dbReference>
<keyword evidence="2" id="KW-0645">Protease</keyword>
<dbReference type="InterPro" id="IPR003646">
    <property type="entry name" value="SH3-like_bac-type"/>
</dbReference>
<dbReference type="EMBL" id="CP001348">
    <property type="protein sequence ID" value="ACL75125.1"/>
    <property type="molecule type" value="Genomic_DNA"/>
</dbReference>
<dbReference type="InterPro" id="IPR038765">
    <property type="entry name" value="Papain-like_cys_pep_sf"/>
</dbReference>
<dbReference type="Pfam" id="PF08239">
    <property type="entry name" value="SH3_3"/>
    <property type="match status" value="2"/>
</dbReference>
<comment type="similarity">
    <text evidence="1">Belongs to the peptidase C40 family.</text>
</comment>